<dbReference type="Proteomes" id="UP000199227">
    <property type="component" value="Unassembled WGS sequence"/>
</dbReference>
<dbReference type="SUPFAM" id="SSF100879">
    <property type="entry name" value="Lesion bypass DNA polymerase (Y-family), little finger domain"/>
    <property type="match status" value="1"/>
</dbReference>
<reference evidence="3 4" key="1">
    <citation type="submission" date="2016-10" db="EMBL/GenBank/DDBJ databases">
        <authorList>
            <person name="de Groot N.N."/>
        </authorList>
    </citation>
    <scope>NUCLEOTIDE SEQUENCE [LARGE SCALE GENOMIC DNA]</scope>
    <source>
        <strain evidence="3 4">EP1-55-1</strain>
    </source>
</reference>
<dbReference type="GO" id="GO:0003887">
    <property type="term" value="F:DNA-directed DNA polymerase activity"/>
    <property type="evidence" value="ECO:0007669"/>
    <property type="project" value="UniProtKB-KW"/>
</dbReference>
<dbReference type="PANTHER" id="PTHR11076">
    <property type="entry name" value="DNA REPAIR POLYMERASE UMUC / TRANSFERASE FAMILY MEMBER"/>
    <property type="match status" value="1"/>
</dbReference>
<dbReference type="SUPFAM" id="SSF56672">
    <property type="entry name" value="DNA/RNA polymerases"/>
    <property type="match status" value="1"/>
</dbReference>
<dbReference type="STRING" id="223786.SAMN05216234_1639"/>
<dbReference type="GO" id="GO:0042276">
    <property type="term" value="P:error-prone translesion synthesis"/>
    <property type="evidence" value="ECO:0007669"/>
    <property type="project" value="TreeGrafter"/>
</dbReference>
<sequence length="309" mass="36307">MGYLFYHKQSYKLKKYLLKKIPVVEQYSVDEFFGDLKGWCEEKDVLNFIEELQCDIKEKFGLPISIGAAPSKWIAKMATSEAKPNGCKVIFKKDIDNFIDPKPIDSFPGIGKGFAKRLKEYKIETLGDLKQAKHLLYRWKKPGIQLYHRVNGDDKEPIQPNIDRRSIGISRTIDPVFDRDEIRRRLTILCRHLAHLILKIDAQPKTIFLSIKYQFGQKAKRNTTITFNFSEWSLRRHILELFNEIDIYKSLSIIRLSINCSNFENKPTTRGSIFEYEQELKEKRLFKHCAKIRQKYGVDMIKTAVEIKH</sequence>
<dbReference type="InterPro" id="IPR017961">
    <property type="entry name" value="DNA_pol_Y-fam_little_finger"/>
</dbReference>
<dbReference type="PANTHER" id="PTHR11076:SF33">
    <property type="entry name" value="DNA POLYMERASE KAPPA"/>
    <property type="match status" value="1"/>
</dbReference>
<gene>
    <name evidence="3" type="ORF">SAMN05216234_1639</name>
</gene>
<dbReference type="Pfam" id="PF00817">
    <property type="entry name" value="IMS"/>
    <property type="match status" value="1"/>
</dbReference>
<feature type="domain" description="UmuC" evidence="2">
    <location>
        <begin position="1"/>
        <end position="111"/>
    </location>
</feature>
<dbReference type="InterPro" id="IPR050116">
    <property type="entry name" value="DNA_polymerase-Y"/>
</dbReference>
<name>A0A1I5UJJ6_9BACT</name>
<evidence type="ECO:0000313" key="3">
    <source>
        <dbReference type="EMBL" id="SFP95398.1"/>
    </source>
</evidence>
<dbReference type="AlphaFoldDB" id="A0A1I5UJJ6"/>
<dbReference type="InterPro" id="IPR043502">
    <property type="entry name" value="DNA/RNA_pol_sf"/>
</dbReference>
<dbReference type="EMBL" id="FOXB01000063">
    <property type="protein sequence ID" value="SFP95398.1"/>
    <property type="molecule type" value="Genomic_DNA"/>
</dbReference>
<dbReference type="Gene3D" id="3.30.70.270">
    <property type="match status" value="1"/>
</dbReference>
<dbReference type="InterPro" id="IPR043128">
    <property type="entry name" value="Rev_trsase/Diguanyl_cyclase"/>
</dbReference>
<dbReference type="InterPro" id="IPR001126">
    <property type="entry name" value="UmuC"/>
</dbReference>
<comment type="similarity">
    <text evidence="1">Belongs to the DNA polymerase type-Y family.</text>
</comment>
<evidence type="ECO:0000256" key="1">
    <source>
        <dbReference type="ARBA" id="ARBA00010945"/>
    </source>
</evidence>
<dbReference type="Gene3D" id="1.10.150.20">
    <property type="entry name" value="5' to 3' exonuclease, C-terminal subdomain"/>
    <property type="match status" value="1"/>
</dbReference>
<dbReference type="GO" id="GO:0003684">
    <property type="term" value="F:damaged DNA binding"/>
    <property type="evidence" value="ECO:0007669"/>
    <property type="project" value="InterPro"/>
</dbReference>
<evidence type="ECO:0000313" key="4">
    <source>
        <dbReference type="Proteomes" id="UP000199227"/>
    </source>
</evidence>
<dbReference type="GO" id="GO:0009432">
    <property type="term" value="P:SOS response"/>
    <property type="evidence" value="ECO:0007669"/>
    <property type="project" value="TreeGrafter"/>
</dbReference>
<dbReference type="OrthoDB" id="9808813at2"/>
<dbReference type="Pfam" id="PF11799">
    <property type="entry name" value="IMS_C"/>
    <property type="match status" value="1"/>
</dbReference>
<dbReference type="RefSeq" id="WP_092914206.1">
    <property type="nucleotide sequence ID" value="NZ_FOXB01000063.1"/>
</dbReference>
<protein>
    <submittedName>
        <fullName evidence="3">DNA polymerase-4</fullName>
    </submittedName>
</protein>
<accession>A0A1I5UJJ6</accession>
<dbReference type="Gene3D" id="3.30.1490.100">
    <property type="entry name" value="DNA polymerase, Y-family, little finger domain"/>
    <property type="match status" value="1"/>
</dbReference>
<dbReference type="GO" id="GO:0005829">
    <property type="term" value="C:cytosol"/>
    <property type="evidence" value="ECO:0007669"/>
    <property type="project" value="TreeGrafter"/>
</dbReference>
<proteinExistence type="inferred from homology"/>
<organism evidence="3 4">
    <name type="scientific">Hydrogenimonas thermophila</name>
    <dbReference type="NCBI Taxonomy" id="223786"/>
    <lineage>
        <taxon>Bacteria</taxon>
        <taxon>Pseudomonadati</taxon>
        <taxon>Campylobacterota</taxon>
        <taxon>Epsilonproteobacteria</taxon>
        <taxon>Campylobacterales</taxon>
        <taxon>Hydrogenimonadaceae</taxon>
        <taxon>Hydrogenimonas</taxon>
    </lineage>
</organism>
<evidence type="ECO:0000259" key="2">
    <source>
        <dbReference type="PROSITE" id="PS50173"/>
    </source>
</evidence>
<dbReference type="InterPro" id="IPR036775">
    <property type="entry name" value="DNA_pol_Y-fam_lit_finger_sf"/>
</dbReference>
<dbReference type="PROSITE" id="PS50173">
    <property type="entry name" value="UMUC"/>
    <property type="match status" value="1"/>
</dbReference>
<dbReference type="GO" id="GO:0006281">
    <property type="term" value="P:DNA repair"/>
    <property type="evidence" value="ECO:0007669"/>
    <property type="project" value="InterPro"/>
</dbReference>
<keyword evidence="4" id="KW-1185">Reference proteome</keyword>